<feature type="domain" description="Major facilitator superfamily (MFS) profile" evidence="8">
    <location>
        <begin position="118"/>
        <end position="541"/>
    </location>
</feature>
<dbReference type="InterPro" id="IPR020846">
    <property type="entry name" value="MFS_dom"/>
</dbReference>
<feature type="transmembrane region" description="Helical" evidence="7">
    <location>
        <begin position="243"/>
        <end position="265"/>
    </location>
</feature>
<keyword evidence="4 7" id="KW-1133">Transmembrane helix</keyword>
<feature type="compositionally biased region" description="Low complexity" evidence="6">
    <location>
        <begin position="25"/>
        <end position="37"/>
    </location>
</feature>
<gene>
    <name evidence="9" type="ORF">EJ05DRAFT_532993</name>
</gene>
<dbReference type="PANTHER" id="PTHR23502">
    <property type="entry name" value="MAJOR FACILITATOR SUPERFAMILY"/>
    <property type="match status" value="1"/>
</dbReference>
<dbReference type="RefSeq" id="XP_033597707.1">
    <property type="nucleotide sequence ID" value="XM_033749103.1"/>
</dbReference>
<keyword evidence="3 7" id="KW-0812">Transmembrane</keyword>
<evidence type="ECO:0000313" key="9">
    <source>
        <dbReference type="EMBL" id="KAF2755256.1"/>
    </source>
</evidence>
<accession>A0A6A6VZH5</accession>
<dbReference type="OrthoDB" id="6770063at2759"/>
<evidence type="ECO:0000256" key="3">
    <source>
        <dbReference type="ARBA" id="ARBA00022692"/>
    </source>
</evidence>
<keyword evidence="10" id="KW-1185">Reference proteome</keyword>
<dbReference type="PANTHER" id="PTHR23502:SF134">
    <property type="entry name" value="MAJOR FACILITATOR SUPERFAMILY (MFS) PROFILE DOMAIN-CONTAINING PROTEIN-RELATED"/>
    <property type="match status" value="1"/>
</dbReference>
<dbReference type="Pfam" id="PF07690">
    <property type="entry name" value="MFS_1"/>
    <property type="match status" value="1"/>
</dbReference>
<comment type="similarity">
    <text evidence="2">Belongs to the major facilitator superfamily.</text>
</comment>
<evidence type="ECO:0000256" key="1">
    <source>
        <dbReference type="ARBA" id="ARBA00004141"/>
    </source>
</evidence>
<feature type="transmembrane region" description="Helical" evidence="7">
    <location>
        <begin position="117"/>
        <end position="137"/>
    </location>
</feature>
<feature type="transmembrane region" description="Helical" evidence="7">
    <location>
        <begin position="184"/>
        <end position="203"/>
    </location>
</feature>
<dbReference type="Proteomes" id="UP000799437">
    <property type="component" value="Unassembled WGS sequence"/>
</dbReference>
<feature type="compositionally biased region" description="Basic and acidic residues" evidence="6">
    <location>
        <begin position="38"/>
        <end position="55"/>
    </location>
</feature>
<evidence type="ECO:0000259" key="8">
    <source>
        <dbReference type="PROSITE" id="PS50850"/>
    </source>
</evidence>
<evidence type="ECO:0000256" key="4">
    <source>
        <dbReference type="ARBA" id="ARBA00022989"/>
    </source>
</evidence>
<feature type="compositionally biased region" description="Polar residues" evidence="6">
    <location>
        <begin position="8"/>
        <end position="19"/>
    </location>
</feature>
<protein>
    <submittedName>
        <fullName evidence="9">MFS general substrate transporter</fullName>
    </submittedName>
</protein>
<evidence type="ECO:0000313" key="10">
    <source>
        <dbReference type="Proteomes" id="UP000799437"/>
    </source>
</evidence>
<evidence type="ECO:0000256" key="7">
    <source>
        <dbReference type="SAM" id="Phobius"/>
    </source>
</evidence>
<dbReference type="GeneID" id="54490157"/>
<proteinExistence type="inferred from homology"/>
<dbReference type="GO" id="GO:0005886">
    <property type="term" value="C:plasma membrane"/>
    <property type="evidence" value="ECO:0007669"/>
    <property type="project" value="TreeGrafter"/>
</dbReference>
<dbReference type="FunFam" id="1.20.1250.20:FF:000082">
    <property type="entry name" value="MFS multidrug transporter, putative"/>
    <property type="match status" value="1"/>
</dbReference>
<feature type="transmembrane region" description="Helical" evidence="7">
    <location>
        <begin position="209"/>
        <end position="231"/>
    </location>
</feature>
<keyword evidence="5 7" id="KW-0472">Membrane</keyword>
<dbReference type="InterPro" id="IPR011701">
    <property type="entry name" value="MFS"/>
</dbReference>
<dbReference type="SUPFAM" id="SSF103473">
    <property type="entry name" value="MFS general substrate transporter"/>
    <property type="match status" value="1"/>
</dbReference>
<dbReference type="FunFam" id="1.20.1720.10:FF:000061">
    <property type="entry name" value="Uncharacterized protein"/>
    <property type="match status" value="1"/>
</dbReference>
<dbReference type="EMBL" id="ML996578">
    <property type="protein sequence ID" value="KAF2755256.1"/>
    <property type="molecule type" value="Genomic_DNA"/>
</dbReference>
<feature type="transmembrane region" description="Helical" evidence="7">
    <location>
        <begin position="271"/>
        <end position="292"/>
    </location>
</feature>
<reference evidence="9" key="1">
    <citation type="journal article" date="2020" name="Stud. Mycol.">
        <title>101 Dothideomycetes genomes: a test case for predicting lifestyles and emergence of pathogens.</title>
        <authorList>
            <person name="Haridas S."/>
            <person name="Albert R."/>
            <person name="Binder M."/>
            <person name="Bloem J."/>
            <person name="Labutti K."/>
            <person name="Salamov A."/>
            <person name="Andreopoulos B."/>
            <person name="Baker S."/>
            <person name="Barry K."/>
            <person name="Bills G."/>
            <person name="Bluhm B."/>
            <person name="Cannon C."/>
            <person name="Castanera R."/>
            <person name="Culley D."/>
            <person name="Daum C."/>
            <person name="Ezra D."/>
            <person name="Gonzalez J."/>
            <person name="Henrissat B."/>
            <person name="Kuo A."/>
            <person name="Liang C."/>
            <person name="Lipzen A."/>
            <person name="Lutzoni F."/>
            <person name="Magnuson J."/>
            <person name="Mondo S."/>
            <person name="Nolan M."/>
            <person name="Ohm R."/>
            <person name="Pangilinan J."/>
            <person name="Park H.-J."/>
            <person name="Ramirez L."/>
            <person name="Alfaro M."/>
            <person name="Sun H."/>
            <person name="Tritt A."/>
            <person name="Yoshinaga Y."/>
            <person name="Zwiers L.-H."/>
            <person name="Turgeon B."/>
            <person name="Goodwin S."/>
            <person name="Spatafora J."/>
            <person name="Crous P."/>
            <person name="Grigoriev I."/>
        </authorList>
    </citation>
    <scope>NUCLEOTIDE SEQUENCE</scope>
    <source>
        <strain evidence="9">CBS 121739</strain>
    </source>
</reference>
<feature type="transmembrane region" description="Helical" evidence="7">
    <location>
        <begin position="482"/>
        <end position="507"/>
    </location>
</feature>
<comment type="subcellular location">
    <subcellularLocation>
        <location evidence="1">Membrane</location>
        <topology evidence="1">Multi-pass membrane protein</topology>
    </subcellularLocation>
</comment>
<dbReference type="AlphaFoldDB" id="A0A6A6VZH5"/>
<feature type="transmembrane region" description="Helical" evidence="7">
    <location>
        <begin position="410"/>
        <end position="430"/>
    </location>
</feature>
<evidence type="ECO:0000256" key="2">
    <source>
        <dbReference type="ARBA" id="ARBA00008335"/>
    </source>
</evidence>
<feature type="transmembrane region" description="Helical" evidence="7">
    <location>
        <begin position="455"/>
        <end position="476"/>
    </location>
</feature>
<evidence type="ECO:0000256" key="6">
    <source>
        <dbReference type="SAM" id="MobiDB-lite"/>
    </source>
</evidence>
<feature type="transmembrane region" description="Helical" evidence="7">
    <location>
        <begin position="149"/>
        <end position="172"/>
    </location>
</feature>
<dbReference type="InterPro" id="IPR036259">
    <property type="entry name" value="MFS_trans_sf"/>
</dbReference>
<dbReference type="Gene3D" id="1.20.1250.20">
    <property type="entry name" value="MFS general substrate transporter like domains"/>
    <property type="match status" value="1"/>
</dbReference>
<sequence>MASHELELTNSGFLVNPTKTRPVATRASSSSNNSHSATSREKDLEKLDQQDRTAFPDDLGTPSEKNDIEYHYLEFDTPLPDPDDSDKLMRGLSAPPEPPDLKRFVSPYTWPTARKRFIIIVSVIATGAAAFSAGSYAPGVAQMSQEWGISEVAALVGITIFTCGFGVAPMVLAPFSEINGRKPVFLATGVLFIVCQACCAATQSYGGMLAARFLVGVGGSTFSTMVGGIVSDIYSAKDRNTPMALFSGAALLGTGLGPLTCGYIAEYTTWRWIFGMQAILDAIIVGVVAVTFRETRGSVLLSRRAARLNKYYEAREAAGYDTMAMVLAPEKPEVKTPRRIRWKVRADEERVSLLQMIKISLVRPFHLLFTEPVIFWFSLWVSFSWAILYLTLAAVPLVTETTYNFSLSQANSVFAAMVIGSIIAAVGSIYQEQCSKQNGIARFLTSQSKSPERRLFFCCAESLFMVVGLFMFGWTAMPNIHWIAPSIAIAFATIGIFSIYLAVFNYLADAYVQYASSALAAQSFCRNLLGALQKPMNKHRQ</sequence>
<dbReference type="PROSITE" id="PS50850">
    <property type="entry name" value="MFS"/>
    <property type="match status" value="1"/>
</dbReference>
<feature type="region of interest" description="Disordered" evidence="6">
    <location>
        <begin position="1"/>
        <end position="64"/>
    </location>
</feature>
<organism evidence="9 10">
    <name type="scientific">Pseudovirgaria hyperparasitica</name>
    <dbReference type="NCBI Taxonomy" id="470096"/>
    <lineage>
        <taxon>Eukaryota</taxon>
        <taxon>Fungi</taxon>
        <taxon>Dikarya</taxon>
        <taxon>Ascomycota</taxon>
        <taxon>Pezizomycotina</taxon>
        <taxon>Dothideomycetes</taxon>
        <taxon>Dothideomycetes incertae sedis</taxon>
        <taxon>Acrospermales</taxon>
        <taxon>Acrospermaceae</taxon>
        <taxon>Pseudovirgaria</taxon>
    </lineage>
</organism>
<dbReference type="GO" id="GO:0022857">
    <property type="term" value="F:transmembrane transporter activity"/>
    <property type="evidence" value="ECO:0007669"/>
    <property type="project" value="InterPro"/>
</dbReference>
<name>A0A6A6VZH5_9PEZI</name>
<feature type="transmembrane region" description="Helical" evidence="7">
    <location>
        <begin position="373"/>
        <end position="398"/>
    </location>
</feature>
<evidence type="ECO:0000256" key="5">
    <source>
        <dbReference type="ARBA" id="ARBA00023136"/>
    </source>
</evidence>